<evidence type="ECO:0000256" key="1">
    <source>
        <dbReference type="SAM" id="SignalP"/>
    </source>
</evidence>
<evidence type="ECO:0000313" key="3">
    <source>
        <dbReference type="EMBL" id="KGE12538.1"/>
    </source>
</evidence>
<proteinExistence type="predicted"/>
<accession>A0A0B8T1I5</accession>
<dbReference type="AlphaFoldDB" id="A0A0B8T1I5"/>
<dbReference type="eggNOG" id="COG3652">
    <property type="taxonomic scope" value="Bacteria"/>
</dbReference>
<evidence type="ECO:0000259" key="2">
    <source>
        <dbReference type="Pfam" id="PF13628"/>
    </source>
</evidence>
<feature type="chain" id="PRO_5002138544" evidence="1">
    <location>
        <begin position="25"/>
        <end position="186"/>
    </location>
</feature>
<dbReference type="Gene3D" id="1.20.1260.10">
    <property type="match status" value="1"/>
</dbReference>
<dbReference type="STRING" id="1229276.DI53_3578"/>
<feature type="domain" description="DUF4142" evidence="2">
    <location>
        <begin position="35"/>
        <end position="171"/>
    </location>
</feature>
<protein>
    <submittedName>
        <fullName evidence="3">Putative outer membrane protein</fullName>
    </submittedName>
</protein>
<dbReference type="PANTHER" id="PTHR38593:SF1">
    <property type="entry name" value="BLR2558 PROTEIN"/>
    <property type="match status" value="1"/>
</dbReference>
<keyword evidence="4" id="KW-1185">Reference proteome</keyword>
<dbReference type="InterPro" id="IPR012347">
    <property type="entry name" value="Ferritin-like"/>
</dbReference>
<dbReference type="InterPro" id="IPR025419">
    <property type="entry name" value="DUF4142"/>
</dbReference>
<reference evidence="3 4" key="2">
    <citation type="journal article" date="2015" name="PLoS ONE">
        <title>Whole-Genome Optical Mapping and Finished Genome Sequence of Sphingobacterium deserti sp. nov., a New Species Isolated from the Western Desert of China.</title>
        <authorList>
            <person name="Teng C."/>
            <person name="Zhou Z."/>
            <person name="Molnar I."/>
            <person name="Li X."/>
            <person name="Tang R."/>
            <person name="Chen M."/>
            <person name="Wang L."/>
            <person name="Su S."/>
            <person name="Zhang W."/>
            <person name="Lin M."/>
        </authorList>
    </citation>
    <scope>NUCLEOTIDE SEQUENCE [LARGE SCALE GENOMIC DNA]</scope>
    <source>
        <strain evidence="4">ACCC05744</strain>
    </source>
</reference>
<name>A0A0B8T1I5_9SPHI</name>
<reference evidence="4" key="1">
    <citation type="submission" date="2014-04" db="EMBL/GenBank/DDBJ databases">
        <title>Whole-Genome optical mapping and complete genome sequence of Sphingobacterium deserti sp. nov., a new spaces isolated from desert in the west of China.</title>
        <authorList>
            <person name="Teng C."/>
            <person name="Zhou Z."/>
            <person name="Li X."/>
            <person name="Chen M."/>
            <person name="Lin M."/>
            <person name="Wang L."/>
            <person name="Su S."/>
            <person name="Zhang C."/>
            <person name="Zhang W."/>
        </authorList>
    </citation>
    <scope>NUCLEOTIDE SEQUENCE [LARGE SCALE GENOMIC DNA]</scope>
    <source>
        <strain evidence="4">ACCC05744</strain>
    </source>
</reference>
<organism evidence="3 4">
    <name type="scientific">Sphingobacterium deserti</name>
    <dbReference type="NCBI Taxonomy" id="1229276"/>
    <lineage>
        <taxon>Bacteria</taxon>
        <taxon>Pseudomonadati</taxon>
        <taxon>Bacteroidota</taxon>
        <taxon>Sphingobacteriia</taxon>
        <taxon>Sphingobacteriales</taxon>
        <taxon>Sphingobacteriaceae</taxon>
        <taxon>Sphingobacterium</taxon>
    </lineage>
</organism>
<dbReference type="Proteomes" id="UP000031802">
    <property type="component" value="Unassembled WGS sequence"/>
</dbReference>
<sequence length="186" mass="20522">MKKYFILCFSILGTLCMTNSTLYAQQDTVTTETIDQQFIDKAVNLNRFKVAVASQAIERSKNDEVKQFAQTLLTDHKRILEEIEQAAVAKKLVLPTKMDESHASILKSMGELSGGDLNKAFKDVVIKSHEDAIALFEIGAGENGINDPELKTWASEKIQPLKNHLESARALNVDASQAVSEALSVL</sequence>
<dbReference type="Pfam" id="PF13628">
    <property type="entry name" value="DUF4142"/>
    <property type="match status" value="1"/>
</dbReference>
<gene>
    <name evidence="3" type="ORF">DI53_3578</name>
</gene>
<keyword evidence="1" id="KW-0732">Signal</keyword>
<dbReference type="PATRIC" id="fig|1229276.3.peg.3695"/>
<dbReference type="PANTHER" id="PTHR38593">
    <property type="entry name" value="BLR2558 PROTEIN"/>
    <property type="match status" value="1"/>
</dbReference>
<feature type="signal peptide" evidence="1">
    <location>
        <begin position="1"/>
        <end position="24"/>
    </location>
</feature>
<dbReference type="OrthoDB" id="883203at2"/>
<dbReference type="EMBL" id="JJMU01000066">
    <property type="protein sequence ID" value="KGE12538.1"/>
    <property type="molecule type" value="Genomic_DNA"/>
</dbReference>
<dbReference type="RefSeq" id="WP_081939495.1">
    <property type="nucleotide sequence ID" value="NZ_JJMU01000066.1"/>
</dbReference>
<comment type="caution">
    <text evidence="3">The sequence shown here is derived from an EMBL/GenBank/DDBJ whole genome shotgun (WGS) entry which is preliminary data.</text>
</comment>
<evidence type="ECO:0000313" key="4">
    <source>
        <dbReference type="Proteomes" id="UP000031802"/>
    </source>
</evidence>